<dbReference type="AlphaFoldDB" id="A0AAV7W5G8"/>
<reference evidence="1" key="1">
    <citation type="journal article" date="2022" name="bioRxiv">
        <title>Sequencing and chromosome-scale assembly of the giantPleurodeles waltlgenome.</title>
        <authorList>
            <person name="Brown T."/>
            <person name="Elewa A."/>
            <person name="Iarovenko S."/>
            <person name="Subramanian E."/>
            <person name="Araus A.J."/>
            <person name="Petzold A."/>
            <person name="Susuki M."/>
            <person name="Suzuki K.-i.T."/>
            <person name="Hayashi T."/>
            <person name="Toyoda A."/>
            <person name="Oliveira C."/>
            <person name="Osipova E."/>
            <person name="Leigh N.D."/>
            <person name="Simon A."/>
            <person name="Yun M.H."/>
        </authorList>
    </citation>
    <scope>NUCLEOTIDE SEQUENCE</scope>
    <source>
        <strain evidence="1">20211129_DDA</strain>
        <tissue evidence="1">Liver</tissue>
    </source>
</reference>
<organism evidence="1 2">
    <name type="scientific">Pleurodeles waltl</name>
    <name type="common">Iberian ribbed newt</name>
    <dbReference type="NCBI Taxonomy" id="8319"/>
    <lineage>
        <taxon>Eukaryota</taxon>
        <taxon>Metazoa</taxon>
        <taxon>Chordata</taxon>
        <taxon>Craniata</taxon>
        <taxon>Vertebrata</taxon>
        <taxon>Euteleostomi</taxon>
        <taxon>Amphibia</taxon>
        <taxon>Batrachia</taxon>
        <taxon>Caudata</taxon>
        <taxon>Salamandroidea</taxon>
        <taxon>Salamandridae</taxon>
        <taxon>Pleurodelinae</taxon>
        <taxon>Pleurodeles</taxon>
    </lineage>
</organism>
<dbReference type="Proteomes" id="UP001066276">
    <property type="component" value="Chromosome 1_2"/>
</dbReference>
<proteinExistence type="predicted"/>
<keyword evidence="2" id="KW-1185">Reference proteome</keyword>
<dbReference type="Gene3D" id="3.30.70.1820">
    <property type="entry name" value="L1 transposable element, RRM domain"/>
    <property type="match status" value="1"/>
</dbReference>
<name>A0AAV7W5G8_PLEWA</name>
<protein>
    <submittedName>
        <fullName evidence="1">Uncharacterized protein</fullName>
    </submittedName>
</protein>
<accession>A0AAV7W5G8</accession>
<dbReference type="Gene3D" id="1.20.5.340">
    <property type="match status" value="1"/>
</dbReference>
<sequence>MATLVDWKNNRNYTTPVAPLWRPAGLEVSGEAAGAPLSAGEPSRAEVLAAIEDSRVALEGKIETVAVEVNLLKADLRKVLDKVKVAGGSIAEIQSEVGTLQSQVAQATSTVGQLEARLEDAEARSCWNNVRLLGFQERAEGLTVESFVESWIKDVLQPVGLSGVSVVERAYQALVAQRRPGALPRAIIVRLLNY</sequence>
<gene>
    <name evidence="1" type="ORF">NDU88_004617</name>
</gene>
<evidence type="ECO:0000313" key="1">
    <source>
        <dbReference type="EMBL" id="KAJ1209239.1"/>
    </source>
</evidence>
<evidence type="ECO:0000313" key="2">
    <source>
        <dbReference type="Proteomes" id="UP001066276"/>
    </source>
</evidence>
<comment type="caution">
    <text evidence="1">The sequence shown here is derived from an EMBL/GenBank/DDBJ whole genome shotgun (WGS) entry which is preliminary data.</text>
</comment>
<dbReference type="EMBL" id="JANPWB010000002">
    <property type="protein sequence ID" value="KAJ1209239.1"/>
    <property type="molecule type" value="Genomic_DNA"/>
</dbReference>